<organism evidence="1 2">
    <name type="scientific">Trifolium medium</name>
    <dbReference type="NCBI Taxonomy" id="97028"/>
    <lineage>
        <taxon>Eukaryota</taxon>
        <taxon>Viridiplantae</taxon>
        <taxon>Streptophyta</taxon>
        <taxon>Embryophyta</taxon>
        <taxon>Tracheophyta</taxon>
        <taxon>Spermatophyta</taxon>
        <taxon>Magnoliopsida</taxon>
        <taxon>eudicotyledons</taxon>
        <taxon>Gunneridae</taxon>
        <taxon>Pentapetalae</taxon>
        <taxon>rosids</taxon>
        <taxon>fabids</taxon>
        <taxon>Fabales</taxon>
        <taxon>Fabaceae</taxon>
        <taxon>Papilionoideae</taxon>
        <taxon>50 kb inversion clade</taxon>
        <taxon>NPAAA clade</taxon>
        <taxon>Hologalegina</taxon>
        <taxon>IRL clade</taxon>
        <taxon>Trifolieae</taxon>
        <taxon>Trifolium</taxon>
    </lineage>
</organism>
<feature type="non-terminal residue" evidence="1">
    <location>
        <position position="1"/>
    </location>
</feature>
<name>A0A392VJX0_9FABA</name>
<evidence type="ECO:0000313" key="1">
    <source>
        <dbReference type="EMBL" id="MCI87085.1"/>
    </source>
</evidence>
<dbReference type="Proteomes" id="UP000265520">
    <property type="component" value="Unassembled WGS sequence"/>
</dbReference>
<dbReference type="EMBL" id="LXQA011157074">
    <property type="protein sequence ID" value="MCI87085.1"/>
    <property type="molecule type" value="Genomic_DNA"/>
</dbReference>
<sequence length="44" mass="5266">CERKFQGTFDLEQNQSPPPSYVVVETETAHKLAWEIYYTFQKKK</sequence>
<evidence type="ECO:0000313" key="2">
    <source>
        <dbReference type="Proteomes" id="UP000265520"/>
    </source>
</evidence>
<reference evidence="1 2" key="1">
    <citation type="journal article" date="2018" name="Front. Plant Sci.">
        <title>Red Clover (Trifolium pratense) and Zigzag Clover (T. medium) - A Picture of Genomic Similarities and Differences.</title>
        <authorList>
            <person name="Dluhosova J."/>
            <person name="Istvanek J."/>
            <person name="Nedelnik J."/>
            <person name="Repkova J."/>
        </authorList>
    </citation>
    <scope>NUCLEOTIDE SEQUENCE [LARGE SCALE GENOMIC DNA]</scope>
    <source>
        <strain evidence="2">cv. 10/8</strain>
        <tissue evidence="1">Leaf</tissue>
    </source>
</reference>
<proteinExistence type="predicted"/>
<dbReference type="AlphaFoldDB" id="A0A392VJX0"/>
<accession>A0A392VJX0</accession>
<keyword evidence="2" id="KW-1185">Reference proteome</keyword>
<comment type="caution">
    <text evidence="1">The sequence shown here is derived from an EMBL/GenBank/DDBJ whole genome shotgun (WGS) entry which is preliminary data.</text>
</comment>
<protein>
    <submittedName>
        <fullName evidence="1">Uncharacterized protein</fullName>
    </submittedName>
</protein>